<comment type="caution">
    <text evidence="3">The sequence shown here is derived from an EMBL/GenBank/DDBJ whole genome shotgun (WGS) entry which is preliminary data.</text>
</comment>
<protein>
    <recommendedName>
        <fullName evidence="2">DNA primase/polymerase bifunctional N-terminal domain-containing protein</fullName>
    </recommendedName>
</protein>
<organism evidence="3 4">
    <name type="scientific">Thiothrix lacustris</name>
    <dbReference type="NCBI Taxonomy" id="525917"/>
    <lineage>
        <taxon>Bacteria</taxon>
        <taxon>Pseudomonadati</taxon>
        <taxon>Pseudomonadota</taxon>
        <taxon>Gammaproteobacteria</taxon>
        <taxon>Thiotrichales</taxon>
        <taxon>Thiotrichaceae</taxon>
        <taxon>Thiothrix</taxon>
    </lineage>
</organism>
<dbReference type="SMART" id="SM00943">
    <property type="entry name" value="Prim-Pol"/>
    <property type="match status" value="1"/>
</dbReference>
<dbReference type="EMBL" id="MTEJ01000111">
    <property type="protein sequence ID" value="OQX10483.1"/>
    <property type="molecule type" value="Genomic_DNA"/>
</dbReference>
<dbReference type="InterPro" id="IPR051620">
    <property type="entry name" value="ORF904-like_C"/>
</dbReference>
<dbReference type="GO" id="GO:0016787">
    <property type="term" value="F:hydrolase activity"/>
    <property type="evidence" value="ECO:0007669"/>
    <property type="project" value="UniProtKB-KW"/>
</dbReference>
<dbReference type="AlphaFoldDB" id="A0A1Y1QPH4"/>
<dbReference type="PANTHER" id="PTHR35372:SF2">
    <property type="entry name" value="SF3 HELICASE DOMAIN-CONTAINING PROTEIN"/>
    <property type="match status" value="1"/>
</dbReference>
<name>A0A1Y1QPH4_9GAMM</name>
<evidence type="ECO:0000313" key="3">
    <source>
        <dbReference type="EMBL" id="OQX10483.1"/>
    </source>
</evidence>
<dbReference type="PANTHER" id="PTHR35372">
    <property type="entry name" value="ATP BINDING PROTEIN-RELATED"/>
    <property type="match status" value="1"/>
</dbReference>
<dbReference type="Pfam" id="PF19263">
    <property type="entry name" value="DUF5906"/>
    <property type="match status" value="1"/>
</dbReference>
<accession>A0A1Y1QPH4</accession>
<evidence type="ECO:0000256" key="1">
    <source>
        <dbReference type="ARBA" id="ARBA00022801"/>
    </source>
</evidence>
<dbReference type="Gene3D" id="3.40.50.300">
    <property type="entry name" value="P-loop containing nucleotide triphosphate hydrolases"/>
    <property type="match status" value="1"/>
</dbReference>
<gene>
    <name evidence="3" type="ORF">BWK73_20050</name>
</gene>
<keyword evidence="1" id="KW-0378">Hydrolase</keyword>
<proteinExistence type="predicted"/>
<dbReference type="InterPro" id="IPR015330">
    <property type="entry name" value="DNA_primase/pol_bifunc_N"/>
</dbReference>
<dbReference type="SUPFAM" id="SSF56747">
    <property type="entry name" value="Prim-pol domain"/>
    <property type="match status" value="1"/>
</dbReference>
<evidence type="ECO:0000313" key="4">
    <source>
        <dbReference type="Proteomes" id="UP000192491"/>
    </source>
</evidence>
<sequence length="919" mass="102721">MAYNREIAMPARIDPQTLIDDKKVTRISRKSISDKLDSIKPFIDEGCQIIALVQGGNIPDSQLAENGTKRAITTNVGVVESWLNKNHHINFGVFTPPTMLIIDVDIKKGALGLESMSALESEHGVLPETRRVETPSGGYHLYFTVPAGSLTSRNNISAGIDIRCAGGYYAAVPPSMRPHGKYSWVSKPFAPCADLPSAWVQALAIPAHIQRERAGANASSRDWMATREAAFRESHPHSLSPIHLFVKTQSVRDIMNESGLWKDFPGSDKLLSTESSTGIPGCLIITTDEQLEIVRDYHGKVFPDTEYVNAFQLKKHIYMKTESLDEDSAYQNALGDANALIPSEYEGYAQVPAGMTVGALNAIAVKTKIPAMDVRDITWFLAEVDKLATLQGDTQPAVMALLQNFGRYTSAKVLDAAAVIDKLGKHKLMPQSTSKSALKESEKVAQLSRGVDELSVMVAEMNQTHHNAIIGGKNMIVVFATREEVLEGTATTQHYVDFTAPKELRAMYLNKPHFMLEDSTGKVRAVNQLDAWMTNPKSNTCPKGTFFLPSPPGTPIPQAEGQLNLFTGWSTKPAKGDWSVVRDHFRYILCDGNEKAFAYLLNWMARFVQQPDRQGRVIPVFQGEKRTGKGLGIEFLVKVAGRHAMTISNSDHLLGKYNGHLEDKTLVFADEALFVGDHAAMNRLKSLAMESRMTIERKYMTADSKPNRLSIMMATNEAFVVPATWDDVRYFVNMVSSRRKGDTKYFKRLYAAVSSIDVQAAFLQDMLDRDISDFNVEEVPMTEALEIQIEYALQPMWHWWLECLRTRTSPVVYETPFDESQQPWVQDISAAHAFVEFTAWCDAQKISQYHRLTQSVWGREFHKVYRRRLSGAKRTVHYVVGSHREAAQAFADYQHISLAAALERTAEELEEEALTEVLS</sequence>
<dbReference type="Proteomes" id="UP000192491">
    <property type="component" value="Unassembled WGS sequence"/>
</dbReference>
<dbReference type="InterPro" id="IPR045455">
    <property type="entry name" value="NrS-1_pol-like_helicase"/>
</dbReference>
<dbReference type="Pfam" id="PF09250">
    <property type="entry name" value="Prim-Pol"/>
    <property type="match status" value="1"/>
</dbReference>
<reference evidence="3 4" key="1">
    <citation type="submission" date="2017-01" db="EMBL/GenBank/DDBJ databases">
        <title>Novel large sulfur bacteria in the metagenomes of groundwater-fed chemosynthetic microbial mats in the Lake Huron basin.</title>
        <authorList>
            <person name="Sharrar A.M."/>
            <person name="Flood B.E."/>
            <person name="Bailey J.V."/>
            <person name="Jones D.S."/>
            <person name="Biddanda B."/>
            <person name="Ruberg S.A."/>
            <person name="Marcus D.N."/>
            <person name="Dick G.J."/>
        </authorList>
    </citation>
    <scope>NUCLEOTIDE SEQUENCE [LARGE SCALE GENOMIC DNA]</scope>
    <source>
        <strain evidence="3">A8</strain>
    </source>
</reference>
<dbReference type="CDD" id="cd04859">
    <property type="entry name" value="Prim_Pol"/>
    <property type="match status" value="1"/>
</dbReference>
<evidence type="ECO:0000259" key="2">
    <source>
        <dbReference type="SMART" id="SM00943"/>
    </source>
</evidence>
<feature type="domain" description="DNA primase/polymerase bifunctional N-terminal" evidence="2">
    <location>
        <begin position="39"/>
        <end position="199"/>
    </location>
</feature>
<dbReference type="InterPro" id="IPR027417">
    <property type="entry name" value="P-loop_NTPase"/>
</dbReference>